<dbReference type="Pfam" id="PF07653">
    <property type="entry name" value="SH3_2"/>
    <property type="match status" value="1"/>
</dbReference>
<evidence type="ECO:0000313" key="6">
    <source>
        <dbReference type="Proteomes" id="UP000472270"/>
    </source>
</evidence>
<dbReference type="PANTHER" id="PTHR14167">
    <property type="entry name" value="SH3 DOMAIN-CONTAINING"/>
    <property type="match status" value="1"/>
</dbReference>
<dbReference type="Pfam" id="PF00018">
    <property type="entry name" value="SH3_1"/>
    <property type="match status" value="1"/>
</dbReference>
<keyword evidence="1 2" id="KW-0728">SH3 domain</keyword>
<dbReference type="InterPro" id="IPR001452">
    <property type="entry name" value="SH3_domain"/>
</dbReference>
<proteinExistence type="predicted"/>
<feature type="domain" description="SH3" evidence="4">
    <location>
        <begin position="225"/>
        <end position="286"/>
    </location>
</feature>
<feature type="compositionally biased region" description="Polar residues" evidence="3">
    <location>
        <begin position="332"/>
        <end position="341"/>
    </location>
</feature>
<sequence length="611" mass="66766">MTSADIIYLRWRVDDNWCYGEGKDSSGLVPVDVVRVISEQPQPLARCRALYDFSANNLDPGDSKECLTFFKGDSITLIKQVNGNWVEGKLGDKVGIFPLQLTEPNPAAYELLEKRKRRDSVESHPRSGGRVNTDAWVPRRIAGASHKSAWPPNVSLLNSQNYPHISSSAQLATFNKPRLRSSCRSLPKRDRTMNGESPPTIPMALINPPASPLPSESKMSATQQLSISVCAALYSYTPHRSEELELRKGEMVGVYGKFKEGWLRGLSLRTGKVGILPANYVTPVLRTSARFLEQTKPAVPNTSTVSTKRHTQHKPQAVVLALDRVNADTPSATMDVMSSASPGRAPQLGGKQGWSTVSRALHATHRGLPHHGNYNSNSIVSLQPPPQDLGQIYIFGRSPVLPKKRNGLFSNPIKAQHWAYETTAPSAGGYQTVSRDPVQKEATTAPQSILVKPDAHKHNTEKPVKSVRFLTHDAPQTSKMACTSPAGQISSSQPGLSALDHWNPSAILGRDGSTLVFKDTKTPAPRKSTGPASMDCLSLNMKPVLINNQPGSNRFRVMKGYNAKAELTLTEGEIVVVQRPRADGRILVTQEISGKTGLFHSSVLEILDKVL</sequence>
<dbReference type="AlphaFoldDB" id="A0A673N325"/>
<dbReference type="GeneID" id="107741078"/>
<name>A0A673N325_9TELE</name>
<dbReference type="InterPro" id="IPR050384">
    <property type="entry name" value="Endophilin_SH3RF"/>
</dbReference>
<reference evidence="5" key="1">
    <citation type="submission" date="2025-08" db="UniProtKB">
        <authorList>
            <consortium name="Ensembl"/>
        </authorList>
    </citation>
    <scope>IDENTIFICATION</scope>
</reference>
<dbReference type="KEGG" id="srx:107741078"/>
<dbReference type="GO" id="GO:0016567">
    <property type="term" value="P:protein ubiquitination"/>
    <property type="evidence" value="ECO:0007669"/>
    <property type="project" value="TreeGrafter"/>
</dbReference>
<feature type="domain" description="SH3" evidence="4">
    <location>
        <begin position="550"/>
        <end position="609"/>
    </location>
</feature>
<dbReference type="InterPro" id="IPR036028">
    <property type="entry name" value="SH3-like_dom_sf"/>
</dbReference>
<evidence type="ECO:0000256" key="3">
    <source>
        <dbReference type="SAM" id="MobiDB-lite"/>
    </source>
</evidence>
<dbReference type="SMART" id="SM00326">
    <property type="entry name" value="SH3"/>
    <property type="match status" value="3"/>
</dbReference>
<feature type="domain" description="SH3" evidence="4">
    <location>
        <begin position="42"/>
        <end position="107"/>
    </location>
</feature>
<dbReference type="GO" id="GO:0043066">
    <property type="term" value="P:negative regulation of apoptotic process"/>
    <property type="evidence" value="ECO:0007669"/>
    <property type="project" value="TreeGrafter"/>
</dbReference>
<feature type="region of interest" description="Disordered" evidence="3">
    <location>
        <begin position="332"/>
        <end position="352"/>
    </location>
</feature>
<dbReference type="GO" id="GO:0032436">
    <property type="term" value="P:positive regulation of proteasomal ubiquitin-dependent protein catabolic process"/>
    <property type="evidence" value="ECO:0007669"/>
    <property type="project" value="TreeGrafter"/>
</dbReference>
<dbReference type="Gene3D" id="2.30.30.40">
    <property type="entry name" value="SH3 Domains"/>
    <property type="match status" value="4"/>
</dbReference>
<dbReference type="SUPFAM" id="SSF50044">
    <property type="entry name" value="SH3-domain"/>
    <property type="match status" value="4"/>
</dbReference>
<gene>
    <name evidence="5" type="primary">LOC107741078</name>
</gene>
<dbReference type="Pfam" id="PF14604">
    <property type="entry name" value="SH3_9"/>
    <property type="match status" value="1"/>
</dbReference>
<dbReference type="RefSeq" id="XP_016409155.1">
    <property type="nucleotide sequence ID" value="XM_016553669.1"/>
</dbReference>
<evidence type="ECO:0000256" key="2">
    <source>
        <dbReference type="PROSITE-ProRule" id="PRU00192"/>
    </source>
</evidence>
<dbReference type="GO" id="GO:0046330">
    <property type="term" value="P:positive regulation of JNK cascade"/>
    <property type="evidence" value="ECO:0007669"/>
    <property type="project" value="TreeGrafter"/>
</dbReference>
<dbReference type="GO" id="GO:0061630">
    <property type="term" value="F:ubiquitin protein ligase activity"/>
    <property type="evidence" value="ECO:0007669"/>
    <property type="project" value="TreeGrafter"/>
</dbReference>
<accession>A0A673N325</accession>
<dbReference type="Ensembl" id="ENSSRHT00000097569.1">
    <property type="protein sequence ID" value="ENSSRHP00000094989.1"/>
    <property type="gene ID" value="ENSSRHG00000046744.1"/>
</dbReference>
<organism evidence="5 6">
    <name type="scientific">Sinocyclocheilus rhinocerous</name>
    <dbReference type="NCBI Taxonomy" id="307959"/>
    <lineage>
        <taxon>Eukaryota</taxon>
        <taxon>Metazoa</taxon>
        <taxon>Chordata</taxon>
        <taxon>Craniata</taxon>
        <taxon>Vertebrata</taxon>
        <taxon>Euteleostomi</taxon>
        <taxon>Actinopterygii</taxon>
        <taxon>Neopterygii</taxon>
        <taxon>Teleostei</taxon>
        <taxon>Ostariophysi</taxon>
        <taxon>Cypriniformes</taxon>
        <taxon>Cyprinidae</taxon>
        <taxon>Cyprininae</taxon>
        <taxon>Sinocyclocheilus</taxon>
    </lineage>
</organism>
<dbReference type="Proteomes" id="UP000472270">
    <property type="component" value="Unassembled WGS sequence"/>
</dbReference>
<dbReference type="PROSITE" id="PS50002">
    <property type="entry name" value="SH3"/>
    <property type="match status" value="3"/>
</dbReference>
<evidence type="ECO:0000313" key="5">
    <source>
        <dbReference type="Ensembl" id="ENSSRHP00000094989.1"/>
    </source>
</evidence>
<reference evidence="5" key="2">
    <citation type="submission" date="2025-09" db="UniProtKB">
        <authorList>
            <consortium name="Ensembl"/>
        </authorList>
    </citation>
    <scope>IDENTIFICATION</scope>
</reference>
<keyword evidence="6" id="KW-1185">Reference proteome</keyword>
<evidence type="ECO:0000259" key="4">
    <source>
        <dbReference type="PROSITE" id="PS50002"/>
    </source>
</evidence>
<dbReference type="OrthoDB" id="2163411at2759"/>
<protein>
    <submittedName>
        <fullName evidence="5">Putative E3 ubiquitin-protein ligase SH3RF2</fullName>
    </submittedName>
</protein>
<dbReference type="PRINTS" id="PR00452">
    <property type="entry name" value="SH3DOMAIN"/>
</dbReference>
<dbReference type="PANTHER" id="PTHR14167:SF84">
    <property type="entry name" value="E3 UBIQUITIN-PROTEIN LIGASE SH3RF2 ISOFORM X1"/>
    <property type="match status" value="1"/>
</dbReference>
<evidence type="ECO:0000256" key="1">
    <source>
        <dbReference type="ARBA" id="ARBA00022443"/>
    </source>
</evidence>